<dbReference type="PANTHER" id="PTHR36007:SF2">
    <property type="entry name" value="TRANSPORT PROTEIN-RELATED"/>
    <property type="match status" value="1"/>
</dbReference>
<reference evidence="4 5" key="1">
    <citation type="submission" date="2018-06" db="EMBL/GenBank/DDBJ databases">
        <title>Extensive metabolic versatility and redundancy in microbially diverse, dynamic hydrothermal sediments.</title>
        <authorList>
            <person name="Dombrowski N."/>
            <person name="Teske A."/>
            <person name="Baker B.J."/>
        </authorList>
    </citation>
    <scope>NUCLEOTIDE SEQUENCE [LARGE SCALE GENOMIC DNA]</scope>
    <source>
        <strain evidence="3">B34_G17</strain>
        <strain evidence="2">B66_G16</strain>
    </source>
</reference>
<evidence type="ECO:0000313" key="5">
    <source>
        <dbReference type="Proteomes" id="UP000278475"/>
    </source>
</evidence>
<keyword evidence="1" id="KW-1133">Transmembrane helix</keyword>
<name>A0A497EPD9_9CREN</name>
<feature type="transmembrane region" description="Helical" evidence="1">
    <location>
        <begin position="122"/>
        <end position="144"/>
    </location>
</feature>
<evidence type="ECO:0000256" key="1">
    <source>
        <dbReference type="SAM" id="Phobius"/>
    </source>
</evidence>
<feature type="transmembrane region" description="Helical" evidence="1">
    <location>
        <begin position="86"/>
        <end position="116"/>
    </location>
</feature>
<evidence type="ECO:0008006" key="6">
    <source>
        <dbReference type="Google" id="ProtNLM"/>
    </source>
</evidence>
<evidence type="ECO:0000313" key="4">
    <source>
        <dbReference type="Proteomes" id="UP000272051"/>
    </source>
</evidence>
<feature type="transmembrane region" description="Helical" evidence="1">
    <location>
        <begin position="36"/>
        <end position="57"/>
    </location>
</feature>
<dbReference type="Proteomes" id="UP000278475">
    <property type="component" value="Unassembled WGS sequence"/>
</dbReference>
<dbReference type="InterPro" id="IPR009577">
    <property type="entry name" value="Sm_multidrug_ex"/>
</dbReference>
<evidence type="ECO:0000313" key="2">
    <source>
        <dbReference type="EMBL" id="RLE49254.1"/>
    </source>
</evidence>
<keyword evidence="1" id="KW-0472">Membrane</keyword>
<dbReference type="AlphaFoldDB" id="A0A497EPD9"/>
<dbReference type="Proteomes" id="UP000272051">
    <property type="component" value="Unassembled WGS sequence"/>
</dbReference>
<dbReference type="EMBL" id="QMQV01000044">
    <property type="protein sequence ID" value="RLE49254.1"/>
    <property type="molecule type" value="Genomic_DNA"/>
</dbReference>
<organism evidence="2 5">
    <name type="scientific">Thermoproteota archaeon</name>
    <dbReference type="NCBI Taxonomy" id="2056631"/>
    <lineage>
        <taxon>Archaea</taxon>
        <taxon>Thermoproteota</taxon>
    </lineage>
</organism>
<keyword evidence="1" id="KW-0812">Transmembrane</keyword>
<dbReference type="Pfam" id="PF06695">
    <property type="entry name" value="Sm_multidrug_ex"/>
    <property type="match status" value="1"/>
</dbReference>
<accession>A0A497EPD9</accession>
<dbReference type="PANTHER" id="PTHR36007">
    <property type="entry name" value="TRANSPORT PROTEIN-RELATED"/>
    <property type="match status" value="1"/>
</dbReference>
<sequence length="148" mass="15698">MQIELLILMMAASPFIECRGAIPLGLAYGVHPIKVFILALTGNLIPAFTLPVLLSILESHITKALPITKKFLDEARAKAYPYVSKYGFIGLAAFVAIPLPVSGAWTASAAAFALGFKLKKSILSISLGVLIAATLVELLSMRALGMLS</sequence>
<evidence type="ECO:0000313" key="3">
    <source>
        <dbReference type="EMBL" id="RLE52171.1"/>
    </source>
</evidence>
<protein>
    <recommendedName>
        <fullName evidence="6">Ligand-binding protein SH3</fullName>
    </recommendedName>
</protein>
<proteinExistence type="predicted"/>
<dbReference type="EMBL" id="QMQX01000064">
    <property type="protein sequence ID" value="RLE52171.1"/>
    <property type="molecule type" value="Genomic_DNA"/>
</dbReference>
<gene>
    <name evidence="2" type="ORF">DRJ31_05610</name>
    <name evidence="3" type="ORF">DRJ33_04385</name>
</gene>
<comment type="caution">
    <text evidence="2">The sequence shown here is derived from an EMBL/GenBank/DDBJ whole genome shotgun (WGS) entry which is preliminary data.</text>
</comment>